<evidence type="ECO:0000313" key="3">
    <source>
        <dbReference type="Proteomes" id="UP000321635"/>
    </source>
</evidence>
<dbReference type="GO" id="GO:0005524">
    <property type="term" value="F:ATP binding"/>
    <property type="evidence" value="ECO:0007669"/>
    <property type="project" value="InterPro"/>
</dbReference>
<proteinExistence type="predicted"/>
<comment type="caution">
    <text evidence="2">The sequence shown here is derived from an EMBL/GenBank/DDBJ whole genome shotgun (WGS) entry which is preliminary data.</text>
</comment>
<accession>A0A511X5Y3</accession>
<evidence type="ECO:0000313" key="2">
    <source>
        <dbReference type="EMBL" id="GEN58358.1"/>
    </source>
</evidence>
<reference evidence="2 3" key="1">
    <citation type="submission" date="2019-07" db="EMBL/GenBank/DDBJ databases">
        <title>Whole genome shotgun sequence of Acetobacter nitrogenifigens NBRC 105050.</title>
        <authorList>
            <person name="Hosoyama A."/>
            <person name="Uohara A."/>
            <person name="Ohji S."/>
            <person name="Ichikawa N."/>
        </authorList>
    </citation>
    <scope>NUCLEOTIDE SEQUENCE [LARGE SCALE GENOMIC DNA]</scope>
    <source>
        <strain evidence="2 3">NBRC 105050</strain>
    </source>
</reference>
<organism evidence="2 3">
    <name type="scientific">Acetobacter nitrogenifigens DSM 23921 = NBRC 105050</name>
    <dbReference type="NCBI Taxonomy" id="1120919"/>
    <lineage>
        <taxon>Bacteria</taxon>
        <taxon>Pseudomonadati</taxon>
        <taxon>Pseudomonadota</taxon>
        <taxon>Alphaproteobacteria</taxon>
        <taxon>Acetobacterales</taxon>
        <taxon>Acetobacteraceae</taxon>
        <taxon>Acetobacter</taxon>
    </lineage>
</organism>
<feature type="domain" description="Protein kinase" evidence="1">
    <location>
        <begin position="4"/>
        <end position="277"/>
    </location>
</feature>
<dbReference type="Proteomes" id="UP000321635">
    <property type="component" value="Unassembled WGS sequence"/>
</dbReference>
<dbReference type="RefSeq" id="WP_026396524.1">
    <property type="nucleotide sequence ID" value="NZ_AUBI01000001.1"/>
</dbReference>
<keyword evidence="3" id="KW-1185">Reference proteome</keyword>
<protein>
    <recommendedName>
        <fullName evidence="1">Protein kinase domain-containing protein</fullName>
    </recommendedName>
</protein>
<dbReference type="OrthoDB" id="7166208at2"/>
<gene>
    <name evidence="2" type="ORF">ANI02nite_02420</name>
</gene>
<dbReference type="STRING" id="1120919.GCA_000429165_00248"/>
<dbReference type="InterPro" id="IPR011009">
    <property type="entry name" value="Kinase-like_dom_sf"/>
</dbReference>
<sequence>MAEDDFSPDTGDGRSADSDRITVEDRYVIDATRRLPDLAGCPAYAVKDALSAQATLVALAPPAFQPARAEASQMARVRSPHLLAAHAVDEASGSIWIICDAPNGAPLSQNTGWSESALLERVIQPIAAVLHAYNAAGITHRAIRPDNVFDPGGRAPVKLGPGLAAPPAFLQPGQFEPLSSLLCSPAARGAGTIADDVFSLGALSVWLLGGGSGLQSPTHPDTNIEERILRGSFDVLAGHLSLSPEVAGLLAAMLADDPDARPAPADLLNVSERKAFTARKQVSADAPIRVGSAQVRTTRALAWHGARNPIALANLVRRGVIERWLTHELGLTAVAARMTAIGKELTMTEDAAPSPSVLMEIIAVLDPSLPLHWQGEWFWIDAIGMIATASLMSGGVQAGPEFPRLILEAAQAGGLLRFAQATSITGQNIAAQTVHAALHNGRVERVADIGRLTYLLNPGQSCLSPDCAGKRLSAAWALLQWLNGEFTPTTSGTRGLLDRQMTAFLLARGDRSGLIEQFGNESGDGYLPWLKDLALLAQMQSRYQTGPLLGVARKILPHLTPSLKLWRNRTTRTRRGEELAAAAESGDLARMAEVVVDPRSVAKDRSDWLVAQNEMRRLTQEQIALGKKLPDVSPTLRAEMLQVATALGALAAIGSLCLEVIS</sequence>
<evidence type="ECO:0000259" key="1">
    <source>
        <dbReference type="PROSITE" id="PS50011"/>
    </source>
</evidence>
<dbReference type="GO" id="GO:0004672">
    <property type="term" value="F:protein kinase activity"/>
    <property type="evidence" value="ECO:0007669"/>
    <property type="project" value="InterPro"/>
</dbReference>
<dbReference type="SUPFAM" id="SSF56112">
    <property type="entry name" value="Protein kinase-like (PK-like)"/>
    <property type="match status" value="1"/>
</dbReference>
<dbReference type="SMART" id="SM00220">
    <property type="entry name" value="S_TKc"/>
    <property type="match status" value="1"/>
</dbReference>
<dbReference type="PROSITE" id="PS50011">
    <property type="entry name" value="PROTEIN_KINASE_DOM"/>
    <property type="match status" value="1"/>
</dbReference>
<dbReference type="InterPro" id="IPR000719">
    <property type="entry name" value="Prot_kinase_dom"/>
</dbReference>
<dbReference type="Gene3D" id="1.10.510.10">
    <property type="entry name" value="Transferase(Phosphotransferase) domain 1"/>
    <property type="match status" value="1"/>
</dbReference>
<dbReference type="AlphaFoldDB" id="A0A511X5Y3"/>
<name>A0A511X5Y3_9PROT</name>
<dbReference type="EMBL" id="BJYF01000001">
    <property type="protein sequence ID" value="GEN58358.1"/>
    <property type="molecule type" value="Genomic_DNA"/>
</dbReference>